<keyword evidence="5" id="KW-0430">Lectin</keyword>
<dbReference type="AlphaFoldDB" id="A0A8C1N4Q0"/>
<dbReference type="SUPFAM" id="SSF49899">
    <property type="entry name" value="Concanavalin A-like lectins/glucanases"/>
    <property type="match status" value="1"/>
</dbReference>
<feature type="domain" description="L-type lectin-like" evidence="14">
    <location>
        <begin position="96"/>
        <end position="261"/>
    </location>
</feature>
<feature type="signal peptide" evidence="13">
    <location>
        <begin position="1"/>
        <end position="48"/>
    </location>
</feature>
<evidence type="ECO:0000256" key="2">
    <source>
        <dbReference type="ARBA" id="ARBA00022692"/>
    </source>
</evidence>
<evidence type="ECO:0000256" key="10">
    <source>
        <dbReference type="ARBA" id="ARBA00023180"/>
    </source>
</evidence>
<name>A0A8C1N4Q0_CYPCA</name>
<evidence type="ECO:0000259" key="14">
    <source>
        <dbReference type="PROSITE" id="PS51328"/>
    </source>
</evidence>
<evidence type="ECO:0000256" key="7">
    <source>
        <dbReference type="ARBA" id="ARBA00023034"/>
    </source>
</evidence>
<evidence type="ECO:0000313" key="16">
    <source>
        <dbReference type="Proteomes" id="UP000694427"/>
    </source>
</evidence>
<keyword evidence="10" id="KW-0325">Glycoprotein</keyword>
<keyword evidence="16" id="KW-1185">Reference proteome</keyword>
<reference evidence="15" key="1">
    <citation type="submission" date="2025-08" db="UniProtKB">
        <authorList>
            <consortium name="Ensembl"/>
        </authorList>
    </citation>
    <scope>IDENTIFICATION</scope>
</reference>
<keyword evidence="9" id="KW-1015">Disulfide bond</keyword>
<dbReference type="PANTHER" id="PTHR12223">
    <property type="entry name" value="VESICULAR MANNOSE-BINDING LECTIN"/>
    <property type="match status" value="1"/>
</dbReference>
<keyword evidence="6 12" id="KW-1133">Transmembrane helix</keyword>
<dbReference type="GO" id="GO:0046872">
    <property type="term" value="F:metal ion binding"/>
    <property type="evidence" value="ECO:0007669"/>
    <property type="project" value="UniProtKB-KW"/>
</dbReference>
<evidence type="ECO:0000256" key="8">
    <source>
        <dbReference type="ARBA" id="ARBA00023136"/>
    </source>
</evidence>
<dbReference type="GO" id="GO:0030134">
    <property type="term" value="C:COPII-coated ER to Golgi transport vesicle"/>
    <property type="evidence" value="ECO:0007669"/>
    <property type="project" value="TreeGrafter"/>
</dbReference>
<sequence>LGKMATIVMKLNGAIYTTVMSLPYSPANKIRVSALLVLILAFSSSSSGENTYDDNTYEFLKREYSLSKPYQGKRPFLLAVCVCECVCVWPCYIRHWELQVQFKIQGEGKKNLNGDGLAIWLTKERLQNGQVFGNTNFFTGLGVFVDTYPNDDKQHERTFPFISAMVGNGSVAYDHDHDGRFTDLGGCTAHVRNVENDAFLLIRYMKNRLTVMTDIEGKQEWKDCLDIPGVRLPQGYYFGVSSATGDLSDNHDLISFKLYELTVERSPEEDQQEITLPSVDYRDEGRSIITTLFLFIVSVVVLVVVVVVIIFLYNHYKENRRKRFY</sequence>
<evidence type="ECO:0000256" key="9">
    <source>
        <dbReference type="ARBA" id="ARBA00023157"/>
    </source>
</evidence>
<dbReference type="GO" id="GO:0005793">
    <property type="term" value="C:endoplasmic reticulum-Golgi intermediate compartment"/>
    <property type="evidence" value="ECO:0007669"/>
    <property type="project" value="TreeGrafter"/>
</dbReference>
<dbReference type="GO" id="GO:0006888">
    <property type="term" value="P:endoplasmic reticulum to Golgi vesicle-mediated transport"/>
    <property type="evidence" value="ECO:0007669"/>
    <property type="project" value="TreeGrafter"/>
</dbReference>
<evidence type="ECO:0000256" key="5">
    <source>
        <dbReference type="ARBA" id="ARBA00022734"/>
    </source>
</evidence>
<proteinExistence type="predicted"/>
<evidence type="ECO:0000256" key="1">
    <source>
        <dbReference type="ARBA" id="ARBA00004194"/>
    </source>
</evidence>
<accession>A0A8C1N4Q0</accession>
<dbReference type="FunFam" id="2.60.120.200:FF:000017">
    <property type="entry name" value="Vesicular integral-membrane protein VIP36"/>
    <property type="match status" value="1"/>
</dbReference>
<feature type="chain" id="PRO_5034119089" evidence="13">
    <location>
        <begin position="49"/>
        <end position="325"/>
    </location>
</feature>
<dbReference type="InterPro" id="IPR005052">
    <property type="entry name" value="Lectin_leg"/>
</dbReference>
<evidence type="ECO:0000256" key="11">
    <source>
        <dbReference type="ARBA" id="ARBA00046288"/>
    </source>
</evidence>
<keyword evidence="2 12" id="KW-0812">Transmembrane</keyword>
<dbReference type="PANTHER" id="PTHR12223:SF20">
    <property type="entry name" value="VIP36-LIKE PROTEIN"/>
    <property type="match status" value="1"/>
</dbReference>
<evidence type="ECO:0000256" key="13">
    <source>
        <dbReference type="SAM" id="SignalP"/>
    </source>
</evidence>
<protein>
    <submittedName>
        <fullName evidence="15">Lectin, mannose-binding 2-like b</fullName>
    </submittedName>
</protein>
<dbReference type="Proteomes" id="UP000694427">
    <property type="component" value="Unplaced"/>
</dbReference>
<feature type="transmembrane region" description="Helical" evidence="12">
    <location>
        <begin position="292"/>
        <end position="313"/>
    </location>
</feature>
<evidence type="ECO:0000313" key="15">
    <source>
        <dbReference type="Ensembl" id="ENSCCRP00010086160.1"/>
    </source>
</evidence>
<organism evidence="15 16">
    <name type="scientific">Cyprinus carpio</name>
    <name type="common">Common carp</name>
    <dbReference type="NCBI Taxonomy" id="7962"/>
    <lineage>
        <taxon>Eukaryota</taxon>
        <taxon>Metazoa</taxon>
        <taxon>Chordata</taxon>
        <taxon>Craniata</taxon>
        <taxon>Vertebrata</taxon>
        <taxon>Euteleostomi</taxon>
        <taxon>Actinopterygii</taxon>
        <taxon>Neopterygii</taxon>
        <taxon>Teleostei</taxon>
        <taxon>Ostariophysi</taxon>
        <taxon>Cypriniformes</taxon>
        <taxon>Cyprinidae</taxon>
        <taxon>Cyprininae</taxon>
        <taxon>Cyprinus</taxon>
    </lineage>
</organism>
<dbReference type="Ensembl" id="ENSCCRT00010095548.1">
    <property type="protein sequence ID" value="ENSCCRP00010086160.1"/>
    <property type="gene ID" value="ENSCCRG00010037569.1"/>
</dbReference>
<dbReference type="GO" id="GO:0005537">
    <property type="term" value="F:D-mannose binding"/>
    <property type="evidence" value="ECO:0007669"/>
    <property type="project" value="TreeGrafter"/>
</dbReference>
<evidence type="ECO:0000256" key="6">
    <source>
        <dbReference type="ARBA" id="ARBA00022989"/>
    </source>
</evidence>
<dbReference type="GO" id="GO:0005789">
    <property type="term" value="C:endoplasmic reticulum membrane"/>
    <property type="evidence" value="ECO:0007669"/>
    <property type="project" value="TreeGrafter"/>
</dbReference>
<dbReference type="Gene3D" id="2.60.120.200">
    <property type="match status" value="1"/>
</dbReference>
<keyword evidence="7" id="KW-0333">Golgi apparatus</keyword>
<dbReference type="Pfam" id="PF03388">
    <property type="entry name" value="Lectin_leg-like"/>
    <property type="match status" value="1"/>
</dbReference>
<dbReference type="GO" id="GO:0000139">
    <property type="term" value="C:Golgi membrane"/>
    <property type="evidence" value="ECO:0007669"/>
    <property type="project" value="UniProtKB-SubCell"/>
</dbReference>
<evidence type="ECO:0000256" key="4">
    <source>
        <dbReference type="ARBA" id="ARBA00022729"/>
    </source>
</evidence>
<keyword evidence="8 12" id="KW-0472">Membrane</keyword>
<evidence type="ECO:0000256" key="12">
    <source>
        <dbReference type="SAM" id="Phobius"/>
    </source>
</evidence>
<dbReference type="InterPro" id="IPR051136">
    <property type="entry name" value="Intracellular_Lectin-GPT"/>
</dbReference>
<dbReference type="InterPro" id="IPR013320">
    <property type="entry name" value="ConA-like_dom_sf"/>
</dbReference>
<keyword evidence="4 13" id="KW-0732">Signal</keyword>
<evidence type="ECO:0000256" key="3">
    <source>
        <dbReference type="ARBA" id="ARBA00022723"/>
    </source>
</evidence>
<comment type="subcellular location">
    <subcellularLocation>
        <location evidence="11">Endomembrane system</location>
        <topology evidence="11">Single-pass type I membrane protein</topology>
    </subcellularLocation>
    <subcellularLocation>
        <location evidence="1">Golgi apparatus membrane</location>
        <topology evidence="1">Single-pass membrane protein</topology>
    </subcellularLocation>
</comment>
<dbReference type="PROSITE" id="PS51328">
    <property type="entry name" value="L_LECTIN_LIKE"/>
    <property type="match status" value="1"/>
</dbReference>
<keyword evidence="3" id="KW-0479">Metal-binding</keyword>
<reference evidence="15" key="2">
    <citation type="submission" date="2025-09" db="UniProtKB">
        <authorList>
            <consortium name="Ensembl"/>
        </authorList>
    </citation>
    <scope>IDENTIFICATION</scope>
</reference>